<dbReference type="Gene3D" id="3.10.450.50">
    <property type="match status" value="1"/>
</dbReference>
<feature type="domain" description="SnoaL-like" evidence="1">
    <location>
        <begin position="9"/>
        <end position="104"/>
    </location>
</feature>
<keyword evidence="3" id="KW-1185">Reference proteome</keyword>
<evidence type="ECO:0000313" key="2">
    <source>
        <dbReference type="EMBL" id="GIE06779.1"/>
    </source>
</evidence>
<protein>
    <recommendedName>
        <fullName evidence="1">SnoaL-like domain-containing protein</fullName>
    </recommendedName>
</protein>
<sequence length="120" mass="13588">MTPREVFQKLSDGIGSGEWSSLHLLYAEDADVEIPFAPARLQGREEVRQHFAQHAGTVALEPRDLRVYVTDDPEVVVAEWKYAVGGRLLSNIQVLRVRDGLIVATRDYHDHRQLAEILRG</sequence>
<dbReference type="Pfam" id="PF12680">
    <property type="entry name" value="SnoaL_2"/>
    <property type="match status" value="1"/>
</dbReference>
<gene>
    <name evidence="2" type="ORF">Adu01nite_81290</name>
</gene>
<comment type="caution">
    <text evidence="2">The sequence shown here is derived from an EMBL/GenBank/DDBJ whole genome shotgun (WGS) entry which is preliminary data.</text>
</comment>
<dbReference type="EMBL" id="BOML01000067">
    <property type="protein sequence ID" value="GIE06779.1"/>
    <property type="molecule type" value="Genomic_DNA"/>
</dbReference>
<dbReference type="SUPFAM" id="SSF54427">
    <property type="entry name" value="NTF2-like"/>
    <property type="match status" value="1"/>
</dbReference>
<proteinExistence type="predicted"/>
<evidence type="ECO:0000313" key="3">
    <source>
        <dbReference type="Proteomes" id="UP000637628"/>
    </source>
</evidence>
<accession>A0ABQ3ZB76</accession>
<evidence type="ECO:0000259" key="1">
    <source>
        <dbReference type="Pfam" id="PF12680"/>
    </source>
</evidence>
<reference evidence="2 3" key="1">
    <citation type="submission" date="2021-01" db="EMBL/GenBank/DDBJ databases">
        <title>Whole genome shotgun sequence of Actinoplanes durhamensis NBRC 14914.</title>
        <authorList>
            <person name="Komaki H."/>
            <person name="Tamura T."/>
        </authorList>
    </citation>
    <scope>NUCLEOTIDE SEQUENCE [LARGE SCALE GENOMIC DNA]</scope>
    <source>
        <strain evidence="2 3">NBRC 14914</strain>
    </source>
</reference>
<dbReference type="RefSeq" id="WP_203734635.1">
    <property type="nucleotide sequence ID" value="NZ_BAAATX010000019.1"/>
</dbReference>
<name>A0ABQ3ZB76_9ACTN</name>
<dbReference type="InterPro" id="IPR032710">
    <property type="entry name" value="NTF2-like_dom_sf"/>
</dbReference>
<organism evidence="2 3">
    <name type="scientific">Paractinoplanes durhamensis</name>
    <dbReference type="NCBI Taxonomy" id="113563"/>
    <lineage>
        <taxon>Bacteria</taxon>
        <taxon>Bacillati</taxon>
        <taxon>Actinomycetota</taxon>
        <taxon>Actinomycetes</taxon>
        <taxon>Micromonosporales</taxon>
        <taxon>Micromonosporaceae</taxon>
        <taxon>Paractinoplanes</taxon>
    </lineage>
</organism>
<dbReference type="Proteomes" id="UP000637628">
    <property type="component" value="Unassembled WGS sequence"/>
</dbReference>
<dbReference type="InterPro" id="IPR037401">
    <property type="entry name" value="SnoaL-like"/>
</dbReference>